<comment type="caution">
    <text evidence="3">The sequence shown here is derived from an EMBL/GenBank/DDBJ whole genome shotgun (WGS) entry which is preliminary data.</text>
</comment>
<sequence length="539" mass="60619">MGVLDNFLKAFKGKAKGPILVLDIGSSYVKLAYFSLRGKEYILEAFEMDKLPPEVIVGKEVMDRQTLVDKIRDLYSKIAPEINKVILNVSGGDVIVKKITVPKAKKKEQLEESILWKMREEIPFDPNEVSWSYFVLGESSVPDSVDLILATAKLDLIYGIIDLVRAAGLDPVGISVDPVAAYFALKENQFFEEEGIQLVAHVGYENTVLLIVEDGKFLFSRDVPVSIKTYIDSISRFLDITPEEAEEVLFKGPGEKVDHDAYQDTMASINDRFVGNLERYFQGAIPEDKSITKWYLSGGGAFIMGLSEFIEERFKVSTEIVDPLGIVNTEAVPHVQEIAPLMTVEVGLMIQYYMKEPTINLIPAEEAVAIEEVPILPHVIVSLSILFLLIIVSLVISISISRKISRLNKEIISLKKEKVELQKKADEIKGFKKQIDETQKKIDVIKELSNGRDDYVRLLDEINRIVPSNVWLKSVTRNGKYLKITGTGASNLKVAEFMRNLRNSSMVDSLQLIGINVNIFDERKVADFEIQVKIKENRG</sequence>
<reference evidence="3" key="1">
    <citation type="journal article" date="2020" name="mSystems">
        <title>Genome- and Community-Level Interaction Insights into Carbon Utilization and Element Cycling Functions of Hydrothermarchaeota in Hydrothermal Sediment.</title>
        <authorList>
            <person name="Zhou Z."/>
            <person name="Liu Y."/>
            <person name="Xu W."/>
            <person name="Pan J."/>
            <person name="Luo Z.H."/>
            <person name="Li M."/>
        </authorList>
    </citation>
    <scope>NUCLEOTIDE SEQUENCE [LARGE SCALE GENOMIC DNA]</scope>
    <source>
        <strain evidence="3">HyVt-94</strain>
    </source>
</reference>
<dbReference type="Gene3D" id="3.30.420.40">
    <property type="match status" value="2"/>
</dbReference>
<keyword evidence="1" id="KW-0175">Coiled coil</keyword>
<evidence type="ECO:0000256" key="2">
    <source>
        <dbReference type="SAM" id="Phobius"/>
    </source>
</evidence>
<protein>
    <submittedName>
        <fullName evidence="3">Type IV pilus assembly protein PilM</fullName>
    </submittedName>
</protein>
<dbReference type="PANTHER" id="PTHR32432">
    <property type="entry name" value="CELL DIVISION PROTEIN FTSA-RELATED"/>
    <property type="match status" value="1"/>
</dbReference>
<keyword evidence="2" id="KW-0812">Transmembrane</keyword>
<keyword evidence="2" id="KW-0472">Membrane</keyword>
<dbReference type="AlphaFoldDB" id="A0A7C5MBJ1"/>
<dbReference type="InterPro" id="IPR007813">
    <property type="entry name" value="PilN"/>
</dbReference>
<feature type="transmembrane region" description="Helical" evidence="2">
    <location>
        <begin position="379"/>
        <end position="400"/>
    </location>
</feature>
<organism evidence="3">
    <name type="scientific">candidate division WOR-3 bacterium</name>
    <dbReference type="NCBI Taxonomy" id="2052148"/>
    <lineage>
        <taxon>Bacteria</taxon>
        <taxon>Bacteria division WOR-3</taxon>
    </lineage>
</organism>
<dbReference type="SUPFAM" id="SSF53067">
    <property type="entry name" value="Actin-like ATPase domain"/>
    <property type="match status" value="2"/>
</dbReference>
<dbReference type="InterPro" id="IPR050696">
    <property type="entry name" value="FtsA/MreB"/>
</dbReference>
<proteinExistence type="predicted"/>
<dbReference type="InterPro" id="IPR005883">
    <property type="entry name" value="PilM"/>
</dbReference>
<name>A0A7C5MBJ1_UNCW3</name>
<dbReference type="EMBL" id="DRTV01000103">
    <property type="protein sequence ID" value="HHF58059.1"/>
    <property type="molecule type" value="Genomic_DNA"/>
</dbReference>
<dbReference type="InterPro" id="IPR043129">
    <property type="entry name" value="ATPase_NBD"/>
</dbReference>
<dbReference type="CDD" id="cd24049">
    <property type="entry name" value="ASKHA_NBD_PilM"/>
    <property type="match status" value="1"/>
</dbReference>
<gene>
    <name evidence="3" type="primary">pilM</name>
    <name evidence="3" type="ORF">ENL41_01380</name>
</gene>
<dbReference type="Pfam" id="PF05137">
    <property type="entry name" value="PilN"/>
    <property type="match status" value="1"/>
</dbReference>
<dbReference type="Pfam" id="PF11104">
    <property type="entry name" value="PilM_2"/>
    <property type="match status" value="1"/>
</dbReference>
<accession>A0A7C5MBJ1</accession>
<evidence type="ECO:0000256" key="1">
    <source>
        <dbReference type="SAM" id="Coils"/>
    </source>
</evidence>
<evidence type="ECO:0000313" key="3">
    <source>
        <dbReference type="EMBL" id="HHF58059.1"/>
    </source>
</evidence>
<dbReference type="NCBIfam" id="TIGR01175">
    <property type="entry name" value="pilM"/>
    <property type="match status" value="1"/>
</dbReference>
<feature type="coiled-coil region" evidence="1">
    <location>
        <begin position="404"/>
        <end position="448"/>
    </location>
</feature>
<dbReference type="Proteomes" id="UP000886014">
    <property type="component" value="Unassembled WGS sequence"/>
</dbReference>
<dbReference type="Gene3D" id="3.30.1490.300">
    <property type="match status" value="1"/>
</dbReference>
<keyword evidence="2" id="KW-1133">Transmembrane helix</keyword>
<dbReference type="PANTHER" id="PTHR32432:SF3">
    <property type="entry name" value="ETHANOLAMINE UTILIZATION PROTEIN EUTJ"/>
    <property type="match status" value="1"/>
</dbReference>